<evidence type="ECO:0000313" key="3">
    <source>
        <dbReference type="Proteomes" id="UP001303473"/>
    </source>
</evidence>
<evidence type="ECO:0000256" key="1">
    <source>
        <dbReference type="SAM" id="MobiDB-lite"/>
    </source>
</evidence>
<dbReference type="Proteomes" id="UP001303473">
    <property type="component" value="Unassembled WGS sequence"/>
</dbReference>
<dbReference type="AlphaFoldDB" id="A0AAN6N625"/>
<sequence length="185" mass="20524">MHHFFHAHTKIIYYFSVNRASGNRSNFKASSGRYCNGFSTVNTGTSRSDQLTFYEEERAASDIWLQKLNAAKIRFDGELPPKGSGPFGFSATQEDNSDAMEIWRKGIYARVSRQHQREALPSAIGDASAYQSGIETTGSIPSTNEETSYAKNSQRSNHQGCTNANTEAFPSRPWAPSNPDMLGEL</sequence>
<comment type="caution">
    <text evidence="2">The sequence shown here is derived from an EMBL/GenBank/DDBJ whole genome shotgun (WGS) entry which is preliminary data.</text>
</comment>
<organism evidence="2 3">
    <name type="scientific">Diplogelasinospora grovesii</name>
    <dbReference type="NCBI Taxonomy" id="303347"/>
    <lineage>
        <taxon>Eukaryota</taxon>
        <taxon>Fungi</taxon>
        <taxon>Dikarya</taxon>
        <taxon>Ascomycota</taxon>
        <taxon>Pezizomycotina</taxon>
        <taxon>Sordariomycetes</taxon>
        <taxon>Sordariomycetidae</taxon>
        <taxon>Sordariales</taxon>
        <taxon>Diplogelasinosporaceae</taxon>
        <taxon>Diplogelasinospora</taxon>
    </lineage>
</organism>
<evidence type="ECO:0000313" key="2">
    <source>
        <dbReference type="EMBL" id="KAK3939877.1"/>
    </source>
</evidence>
<feature type="region of interest" description="Disordered" evidence="1">
    <location>
        <begin position="134"/>
        <end position="185"/>
    </location>
</feature>
<feature type="compositionally biased region" description="Polar residues" evidence="1">
    <location>
        <begin position="134"/>
        <end position="168"/>
    </location>
</feature>
<reference evidence="3" key="1">
    <citation type="journal article" date="2023" name="Mol. Phylogenet. Evol.">
        <title>Genome-scale phylogeny and comparative genomics of the fungal order Sordariales.</title>
        <authorList>
            <person name="Hensen N."/>
            <person name="Bonometti L."/>
            <person name="Westerberg I."/>
            <person name="Brannstrom I.O."/>
            <person name="Guillou S."/>
            <person name="Cros-Aarteil S."/>
            <person name="Calhoun S."/>
            <person name="Haridas S."/>
            <person name="Kuo A."/>
            <person name="Mondo S."/>
            <person name="Pangilinan J."/>
            <person name="Riley R."/>
            <person name="LaButti K."/>
            <person name="Andreopoulos B."/>
            <person name="Lipzen A."/>
            <person name="Chen C."/>
            <person name="Yan M."/>
            <person name="Daum C."/>
            <person name="Ng V."/>
            <person name="Clum A."/>
            <person name="Steindorff A."/>
            <person name="Ohm R.A."/>
            <person name="Martin F."/>
            <person name="Silar P."/>
            <person name="Natvig D.O."/>
            <person name="Lalanne C."/>
            <person name="Gautier V."/>
            <person name="Ament-Velasquez S.L."/>
            <person name="Kruys A."/>
            <person name="Hutchinson M.I."/>
            <person name="Powell A.J."/>
            <person name="Barry K."/>
            <person name="Miller A.N."/>
            <person name="Grigoriev I.V."/>
            <person name="Debuchy R."/>
            <person name="Gladieux P."/>
            <person name="Hiltunen Thoren M."/>
            <person name="Johannesson H."/>
        </authorList>
    </citation>
    <scope>NUCLEOTIDE SEQUENCE [LARGE SCALE GENOMIC DNA]</scope>
    <source>
        <strain evidence="3">CBS 340.73</strain>
    </source>
</reference>
<dbReference type="EMBL" id="MU853804">
    <property type="protein sequence ID" value="KAK3939877.1"/>
    <property type="molecule type" value="Genomic_DNA"/>
</dbReference>
<protein>
    <submittedName>
        <fullName evidence="2">Uncharacterized protein</fullName>
    </submittedName>
</protein>
<accession>A0AAN6N625</accession>
<keyword evidence="3" id="KW-1185">Reference proteome</keyword>
<proteinExistence type="predicted"/>
<name>A0AAN6N625_9PEZI</name>
<gene>
    <name evidence="2" type="ORF">QBC46DRAFT_139677</name>
</gene>